<reference evidence="1 2" key="1">
    <citation type="journal article" date="2017" name="BMC Genomics">
        <title>Whole-genome assembly of Babesia ovata and comparative genomics between closely related pathogens.</title>
        <authorList>
            <person name="Yamagishi J."/>
            <person name="Asada M."/>
            <person name="Hakimi H."/>
            <person name="Tanaka T.Q."/>
            <person name="Sugimoto C."/>
            <person name="Kawazu S."/>
        </authorList>
    </citation>
    <scope>NUCLEOTIDE SEQUENCE [LARGE SCALE GENOMIC DNA]</scope>
    <source>
        <strain evidence="1 2">Miyake</strain>
    </source>
</reference>
<dbReference type="VEuPathDB" id="PiroplasmaDB:BOVATA_047740"/>
<dbReference type="AlphaFoldDB" id="A0A2H6KJX2"/>
<accession>A0A2H6KJX2</accession>
<dbReference type="Proteomes" id="UP000236319">
    <property type="component" value="Unassembled WGS sequence"/>
</dbReference>
<evidence type="ECO:0000313" key="1">
    <source>
        <dbReference type="EMBL" id="GBE63281.1"/>
    </source>
</evidence>
<comment type="caution">
    <text evidence="1">The sequence shown here is derived from an EMBL/GenBank/DDBJ whole genome shotgun (WGS) entry which is preliminary data.</text>
</comment>
<sequence>MATLSDQIKSNLVALTGEFAIAGKKVIEQLEKLKREISLNKDGEGLHKIHKQLKELHGVAVTEALSAAEKFLKPDAYKLRDETIEKLRGQVDKEIENAKKLMIKQAQKIYVTSVRDLLTEYCKKCHNELSSLPQQITDDLTSGFKGFMKTLEGKPTSVATRRRSVTDQPVQTPTEDLNVDKLTDTKKAFDTLLTHLIGNGNRQYNYDNDFFKKYDALKIAVENLDPSQFTNPSHPELLDAVGKGLRGFTGELEKAYINMYDSRVFLEDLTKKDETVKTATSGKSQSPNEPQIILTPYGEKCSKVCLTVLINLHDYFGRLRIHCESNGFSKK</sequence>
<keyword evidence="2" id="KW-1185">Reference proteome</keyword>
<name>A0A2H6KJX2_9APIC</name>
<organism evidence="1 2">
    <name type="scientific">Babesia ovata</name>
    <dbReference type="NCBI Taxonomy" id="189622"/>
    <lineage>
        <taxon>Eukaryota</taxon>
        <taxon>Sar</taxon>
        <taxon>Alveolata</taxon>
        <taxon>Apicomplexa</taxon>
        <taxon>Aconoidasida</taxon>
        <taxon>Piroplasmida</taxon>
        <taxon>Babesiidae</taxon>
        <taxon>Babesia</taxon>
    </lineage>
</organism>
<dbReference type="RefSeq" id="XP_028869524.1">
    <property type="nucleotide sequence ID" value="XM_029013691.1"/>
</dbReference>
<dbReference type="GeneID" id="39877051"/>
<protein>
    <submittedName>
        <fullName evidence="1">Uncharacterized protein</fullName>
    </submittedName>
</protein>
<evidence type="ECO:0000313" key="2">
    <source>
        <dbReference type="Proteomes" id="UP000236319"/>
    </source>
</evidence>
<proteinExistence type="predicted"/>
<gene>
    <name evidence="1" type="ORF">BOVATA_047740</name>
</gene>
<dbReference type="EMBL" id="BDSA01000028">
    <property type="protein sequence ID" value="GBE63281.1"/>
    <property type="molecule type" value="Genomic_DNA"/>
</dbReference>